<feature type="transmembrane region" description="Helical" evidence="2">
    <location>
        <begin position="21"/>
        <end position="51"/>
    </location>
</feature>
<dbReference type="KEGG" id="nve:5520859"/>
<feature type="transmembrane region" description="Helical" evidence="2">
    <location>
        <begin position="148"/>
        <end position="167"/>
    </location>
</feature>
<dbReference type="SUPFAM" id="SSF103473">
    <property type="entry name" value="MFS general substrate transporter"/>
    <property type="match status" value="1"/>
</dbReference>
<feature type="transmembrane region" description="Helical" evidence="2">
    <location>
        <begin position="116"/>
        <end position="136"/>
    </location>
</feature>
<dbReference type="eggNOG" id="KOG2504">
    <property type="taxonomic scope" value="Eukaryota"/>
</dbReference>
<dbReference type="Pfam" id="PF07690">
    <property type="entry name" value="MFS_1"/>
    <property type="match status" value="1"/>
</dbReference>
<dbReference type="InterPro" id="IPR036259">
    <property type="entry name" value="MFS_trans_sf"/>
</dbReference>
<comment type="subcellular location">
    <subcellularLocation>
        <location evidence="1">Membrane</location>
        <topology evidence="1">Multi-pass membrane protein</topology>
    </subcellularLocation>
</comment>
<dbReference type="Gene3D" id="1.20.1250.20">
    <property type="entry name" value="MFS general substrate transporter like domains"/>
    <property type="match status" value="2"/>
</dbReference>
<feature type="transmembrane region" description="Helical" evidence="2">
    <location>
        <begin position="393"/>
        <end position="416"/>
    </location>
</feature>
<dbReference type="HOGENOM" id="CLU_001265_59_1_1"/>
<dbReference type="InterPro" id="IPR011701">
    <property type="entry name" value="MFS"/>
</dbReference>
<evidence type="ECO:0000256" key="2">
    <source>
        <dbReference type="SAM" id="Phobius"/>
    </source>
</evidence>
<dbReference type="PANTHER" id="PTHR11360:SF251">
    <property type="entry name" value="MAJOR FACILITATOR SUPERFAMILY (MFS) PROFILE DOMAIN-CONTAINING PROTEIN"/>
    <property type="match status" value="1"/>
</dbReference>
<feature type="transmembrane region" description="Helical" evidence="2">
    <location>
        <begin position="364"/>
        <end position="387"/>
    </location>
</feature>
<evidence type="ECO:0000313" key="4">
    <source>
        <dbReference type="EMBL" id="EDO48615.1"/>
    </source>
</evidence>
<dbReference type="PROSITE" id="PS50850">
    <property type="entry name" value="MFS"/>
    <property type="match status" value="1"/>
</dbReference>
<dbReference type="OMA" id="GLMDFMF"/>
<dbReference type="AlphaFoldDB" id="A7RJ37"/>
<evidence type="ECO:0000313" key="5">
    <source>
        <dbReference type="Proteomes" id="UP000001593"/>
    </source>
</evidence>
<dbReference type="InterPro" id="IPR050327">
    <property type="entry name" value="Proton-linked_MCT"/>
</dbReference>
<dbReference type="InParanoid" id="A7RJ37"/>
<dbReference type="Proteomes" id="UP000001593">
    <property type="component" value="Unassembled WGS sequence"/>
</dbReference>
<evidence type="ECO:0000259" key="3">
    <source>
        <dbReference type="PROSITE" id="PS50850"/>
    </source>
</evidence>
<dbReference type="CDD" id="cd17352">
    <property type="entry name" value="MFS_MCT_SLC16"/>
    <property type="match status" value="1"/>
</dbReference>
<evidence type="ECO:0000256" key="1">
    <source>
        <dbReference type="ARBA" id="ARBA00004141"/>
    </source>
</evidence>
<reference evidence="4 5" key="1">
    <citation type="journal article" date="2007" name="Science">
        <title>Sea anemone genome reveals ancestral eumetazoan gene repertoire and genomic organization.</title>
        <authorList>
            <person name="Putnam N.H."/>
            <person name="Srivastava M."/>
            <person name="Hellsten U."/>
            <person name="Dirks B."/>
            <person name="Chapman J."/>
            <person name="Salamov A."/>
            <person name="Terry A."/>
            <person name="Shapiro H."/>
            <person name="Lindquist E."/>
            <person name="Kapitonov V.V."/>
            <person name="Jurka J."/>
            <person name="Genikhovich G."/>
            <person name="Grigoriev I.V."/>
            <person name="Lucas S.M."/>
            <person name="Steele R.E."/>
            <person name="Finnerty J.R."/>
            <person name="Technau U."/>
            <person name="Martindale M.Q."/>
            <person name="Rokhsar D.S."/>
        </authorList>
    </citation>
    <scope>NUCLEOTIDE SEQUENCE [LARGE SCALE GENOMIC DNA]</scope>
    <source>
        <strain evidence="5">CH2 X CH6</strain>
    </source>
</reference>
<dbReference type="EMBL" id="DS469513">
    <property type="protein sequence ID" value="EDO48615.1"/>
    <property type="molecule type" value="Genomic_DNA"/>
</dbReference>
<organism evidence="4 5">
    <name type="scientific">Nematostella vectensis</name>
    <name type="common">Starlet sea anemone</name>
    <dbReference type="NCBI Taxonomy" id="45351"/>
    <lineage>
        <taxon>Eukaryota</taxon>
        <taxon>Metazoa</taxon>
        <taxon>Cnidaria</taxon>
        <taxon>Anthozoa</taxon>
        <taxon>Hexacorallia</taxon>
        <taxon>Actiniaria</taxon>
        <taxon>Edwardsiidae</taxon>
        <taxon>Nematostella</taxon>
    </lineage>
</organism>
<proteinExistence type="predicted"/>
<feature type="transmembrane region" description="Helical" evidence="2">
    <location>
        <begin position="179"/>
        <end position="198"/>
    </location>
</feature>
<feature type="transmembrane region" description="Helical" evidence="2">
    <location>
        <begin position="63"/>
        <end position="84"/>
    </location>
</feature>
<dbReference type="PhylomeDB" id="A7RJ37"/>
<feature type="transmembrane region" description="Helical" evidence="2">
    <location>
        <begin position="91"/>
        <end position="110"/>
    </location>
</feature>
<name>A7RJ37_NEMVE</name>
<feature type="transmembrane region" description="Helical" evidence="2">
    <location>
        <begin position="330"/>
        <end position="352"/>
    </location>
</feature>
<keyword evidence="5" id="KW-1185">Reference proteome</keyword>
<dbReference type="InterPro" id="IPR020846">
    <property type="entry name" value="MFS_dom"/>
</dbReference>
<feature type="domain" description="Major facilitator superfamily (MFS) profile" evidence="3">
    <location>
        <begin position="22"/>
        <end position="419"/>
    </location>
</feature>
<feature type="transmembrane region" description="Helical" evidence="2">
    <location>
        <begin position="304"/>
        <end position="324"/>
    </location>
</feature>
<dbReference type="PANTHER" id="PTHR11360">
    <property type="entry name" value="MONOCARBOXYLATE TRANSPORTER"/>
    <property type="match status" value="1"/>
</dbReference>
<protein>
    <recommendedName>
        <fullName evidence="3">Major facilitator superfamily (MFS) profile domain-containing protein</fullName>
    </recommendedName>
</protein>
<accession>A7RJ37</accession>
<keyword evidence="2" id="KW-0472">Membrane</keyword>
<gene>
    <name evidence="4" type="ORF">NEMVEDRAFT_v1g197861</name>
</gene>
<keyword evidence="2" id="KW-1133">Transmembrane helix</keyword>
<keyword evidence="2" id="KW-0812">Transmembrane</keyword>
<dbReference type="GO" id="GO:0022857">
    <property type="term" value="F:transmembrane transporter activity"/>
    <property type="evidence" value="ECO:0000318"/>
    <property type="project" value="GO_Central"/>
</dbReference>
<dbReference type="GO" id="GO:0005886">
    <property type="term" value="C:plasma membrane"/>
    <property type="evidence" value="ECO:0000318"/>
    <property type="project" value="GO_Central"/>
</dbReference>
<sequence>MVSMRACGGTVQQVHSQDSAWSWFVCLSATFADGLSLSLSNCFAIMLPVLIQEFNETRENAAWVGSIAYSMSYFCAPLSAWCCVRFGCRRTAIVGTLTCAVSLIISSFAPGLLMMYFIYGALFGIGGGFIHTSGLLTTTKYFYKRRSLATGIVAAGASIGTLIGPVYQALIDGVGWRNSYRIIGALFSIACILVWVSYDPKVKDGQEDRTVSCEQGSQRRSGSCACPSLDCAVWRIPEYTVVLIAATVEAVGVYVPLAHLVKHCREIGVSAQKSSTLFIYIGITSFAGKLVSGRLCDSPRISTLYVHQISALIIGASVLMIRLASDYTGFAIFAACYGCGNGMFITTMYLLFLNTVEPRLRPSALAYGEMVNAVSIAIGSPIAGLLADKMGSYIVSFYFSGGIVLFGASIPLLLCFRRKKNVVSDRELIEFKQGLKDADFIERETVL</sequence>